<proteinExistence type="predicted"/>
<organism evidence="1 2">
    <name type="scientific">Brevibacterium sandarakinum</name>
    <dbReference type="NCBI Taxonomy" id="629680"/>
    <lineage>
        <taxon>Bacteria</taxon>
        <taxon>Bacillati</taxon>
        <taxon>Actinomycetota</taxon>
        <taxon>Actinomycetes</taxon>
        <taxon>Micrococcales</taxon>
        <taxon>Brevibacteriaceae</taxon>
        <taxon>Brevibacterium</taxon>
    </lineage>
</organism>
<dbReference type="Proteomes" id="UP000199700">
    <property type="component" value="Chromosome"/>
</dbReference>
<dbReference type="EMBL" id="LT629739">
    <property type="protein sequence ID" value="SDS99096.1"/>
    <property type="molecule type" value="Genomic_DNA"/>
</dbReference>
<evidence type="ECO:0000313" key="1">
    <source>
        <dbReference type="EMBL" id="SDS99096.1"/>
    </source>
</evidence>
<reference evidence="1" key="1">
    <citation type="submission" date="2016-10" db="EMBL/GenBank/DDBJ databases">
        <authorList>
            <person name="Varghese N."/>
            <person name="Submissions S."/>
        </authorList>
    </citation>
    <scope>NUCLEOTIDE SEQUENCE [LARGE SCALE GENOMIC DNA]</scope>
    <source>
        <strain evidence="1">DSM 22082</strain>
    </source>
</reference>
<name>A0A1H1WRW7_BRESA</name>
<sequence length="205" mass="23884">MIDNRVLDGDEMRTFASHNLARRSRADLPPFFGGPISPKPIPEFKSNRIWAQMSFEIFGIEVFNMYVGDSAEQTVELLSLLKKNSYSGLCRDWYCQHRDRIQISRGESIWLFVVGSDQFEVRASVWLLWVVVRLDKLDSFVFRYRPYRIQYGLLHFVPSLYAVDEEFCLKKLRARDRHHYPRGTPASQIVSARFPTSTISPSKGK</sequence>
<evidence type="ECO:0000313" key="2">
    <source>
        <dbReference type="Proteomes" id="UP000199700"/>
    </source>
</evidence>
<keyword evidence="2" id="KW-1185">Reference proteome</keyword>
<accession>A0A1H1WRW7</accession>
<dbReference type="AlphaFoldDB" id="A0A1H1WRW7"/>
<gene>
    <name evidence="1" type="ORF">SAMN04489751_3442</name>
</gene>
<protein>
    <submittedName>
        <fullName evidence="1">Uncharacterized protein</fullName>
    </submittedName>
</protein>